<accession>A0A8H7VMM4</accession>
<dbReference type="AlphaFoldDB" id="A0A8H7VMM4"/>
<dbReference type="SUPFAM" id="SSF50685">
    <property type="entry name" value="Barwin-like endoglucanases"/>
    <property type="match status" value="1"/>
</dbReference>
<dbReference type="InterPro" id="IPR051477">
    <property type="entry name" value="Expansin_CellWall"/>
</dbReference>
<comment type="caution">
    <text evidence="4">The sequence shown here is derived from an EMBL/GenBank/DDBJ whole genome shotgun (WGS) entry which is preliminary data.</text>
</comment>
<evidence type="ECO:0000256" key="1">
    <source>
        <dbReference type="ARBA" id="ARBA00022729"/>
    </source>
</evidence>
<organism evidence="4 5">
    <name type="scientific">Circinella minor</name>
    <dbReference type="NCBI Taxonomy" id="1195481"/>
    <lineage>
        <taxon>Eukaryota</taxon>
        <taxon>Fungi</taxon>
        <taxon>Fungi incertae sedis</taxon>
        <taxon>Mucoromycota</taxon>
        <taxon>Mucoromycotina</taxon>
        <taxon>Mucoromycetes</taxon>
        <taxon>Mucorales</taxon>
        <taxon>Lichtheimiaceae</taxon>
        <taxon>Circinella</taxon>
    </lineage>
</organism>
<sequence length="242" mass="25985">MTELDPNFEHNPRTSRMTSRSSYLGRGETPLPGSTAAVNDSSSSSIPHTQAYHNLENEKELPTLLPSTIWTRIADRYRFGKWLVVGAGLFGIFAVMFIVLGTLDVLRNRKYRSELGLGSVGKTKYDGDSWGTAAEGHFDMGGKGDGTYYDPGVGILSCGTSYTAQDMVLALNYIDYGDYANPNESPVCGACIKVTGPLGSAKATIQDKCPGCGQGSLDLSPAVFDKVGDFTDGRIPVSWEAC</sequence>
<feature type="compositionally biased region" description="Polar residues" evidence="2">
    <location>
        <begin position="36"/>
        <end position="48"/>
    </location>
</feature>
<keyword evidence="1" id="KW-0732">Signal</keyword>
<keyword evidence="3" id="KW-0812">Transmembrane</keyword>
<reference evidence="4 5" key="1">
    <citation type="submission" date="2020-12" db="EMBL/GenBank/DDBJ databases">
        <title>Metabolic potential, ecology and presence of endohyphal bacteria is reflected in genomic diversity of Mucoromycotina.</title>
        <authorList>
            <person name="Muszewska A."/>
            <person name="Okrasinska A."/>
            <person name="Steczkiewicz K."/>
            <person name="Drgas O."/>
            <person name="Orlowska M."/>
            <person name="Perlinska-Lenart U."/>
            <person name="Aleksandrzak-Piekarczyk T."/>
            <person name="Szatraj K."/>
            <person name="Zielenkiewicz U."/>
            <person name="Pilsyk S."/>
            <person name="Malc E."/>
            <person name="Mieczkowski P."/>
            <person name="Kruszewska J.S."/>
            <person name="Biernat P."/>
            <person name="Pawlowska J."/>
        </authorList>
    </citation>
    <scope>NUCLEOTIDE SEQUENCE [LARGE SCALE GENOMIC DNA]</scope>
    <source>
        <strain evidence="4 5">CBS 142.35</strain>
    </source>
</reference>
<feature type="region of interest" description="Disordered" evidence="2">
    <location>
        <begin position="1"/>
        <end position="48"/>
    </location>
</feature>
<evidence type="ECO:0000256" key="2">
    <source>
        <dbReference type="SAM" id="MobiDB-lite"/>
    </source>
</evidence>
<keyword evidence="3" id="KW-1133">Transmembrane helix</keyword>
<keyword evidence="3" id="KW-0472">Membrane</keyword>
<dbReference type="PANTHER" id="PTHR31836">
    <property type="match status" value="1"/>
</dbReference>
<keyword evidence="5" id="KW-1185">Reference proteome</keyword>
<proteinExistence type="predicted"/>
<gene>
    <name evidence="4" type="ORF">INT45_005367</name>
</gene>
<name>A0A8H7VMM4_9FUNG</name>
<dbReference type="PANTHER" id="PTHR31836:SF21">
    <property type="entry name" value="EXPANSIN-LIKE PROTEIN 7"/>
    <property type="match status" value="1"/>
</dbReference>
<evidence type="ECO:0000313" key="4">
    <source>
        <dbReference type="EMBL" id="KAG2220194.1"/>
    </source>
</evidence>
<dbReference type="CDD" id="cd22191">
    <property type="entry name" value="DPBB_RlpA_EXP_N-like"/>
    <property type="match status" value="1"/>
</dbReference>
<feature type="transmembrane region" description="Helical" evidence="3">
    <location>
        <begin position="82"/>
        <end position="103"/>
    </location>
</feature>
<dbReference type="Gene3D" id="2.40.40.10">
    <property type="entry name" value="RlpA-like domain"/>
    <property type="match status" value="1"/>
</dbReference>
<protein>
    <recommendedName>
        <fullName evidence="6">RlpA-like double-psi beta-barrel-protein domain-containing protein-containing protein</fullName>
    </recommendedName>
</protein>
<evidence type="ECO:0000313" key="5">
    <source>
        <dbReference type="Proteomes" id="UP000646827"/>
    </source>
</evidence>
<dbReference type="InterPro" id="IPR036908">
    <property type="entry name" value="RlpA-like_sf"/>
</dbReference>
<evidence type="ECO:0008006" key="6">
    <source>
        <dbReference type="Google" id="ProtNLM"/>
    </source>
</evidence>
<dbReference type="EMBL" id="JAEPRB010000149">
    <property type="protein sequence ID" value="KAG2220194.1"/>
    <property type="molecule type" value="Genomic_DNA"/>
</dbReference>
<dbReference type="Proteomes" id="UP000646827">
    <property type="component" value="Unassembled WGS sequence"/>
</dbReference>
<evidence type="ECO:0000256" key="3">
    <source>
        <dbReference type="SAM" id="Phobius"/>
    </source>
</evidence>
<dbReference type="OrthoDB" id="406505at2759"/>